<evidence type="ECO:0000256" key="10">
    <source>
        <dbReference type="PIRSR" id="PIRSR600101-2"/>
    </source>
</evidence>
<keyword evidence="7 11" id="KW-0012">Acyltransferase</keyword>
<keyword evidence="13" id="KW-0732">Signal</keyword>
<comment type="catalytic activity">
    <reaction evidence="8 11">
        <text>an N-terminal (5-L-glutamyl)-[peptide] + an alpha-amino acid = 5-L-glutamyl amino acid + an N-terminal L-alpha-aminoacyl-[peptide]</text>
        <dbReference type="Rhea" id="RHEA:23904"/>
        <dbReference type="Rhea" id="RHEA-COMP:9780"/>
        <dbReference type="Rhea" id="RHEA-COMP:9795"/>
        <dbReference type="ChEBI" id="CHEBI:77644"/>
        <dbReference type="ChEBI" id="CHEBI:78597"/>
        <dbReference type="ChEBI" id="CHEBI:78599"/>
        <dbReference type="ChEBI" id="CHEBI:78608"/>
        <dbReference type="EC" id="2.3.2.2"/>
    </reaction>
</comment>
<dbReference type="GO" id="GO:0006750">
    <property type="term" value="P:glutathione biosynthetic process"/>
    <property type="evidence" value="ECO:0007669"/>
    <property type="project" value="UniProtKB-KW"/>
</dbReference>
<comment type="catalytic activity">
    <reaction evidence="2 11">
        <text>glutathione + H2O = L-cysteinylglycine + L-glutamate</text>
        <dbReference type="Rhea" id="RHEA:28807"/>
        <dbReference type="ChEBI" id="CHEBI:15377"/>
        <dbReference type="ChEBI" id="CHEBI:29985"/>
        <dbReference type="ChEBI" id="CHEBI:57925"/>
        <dbReference type="ChEBI" id="CHEBI:61694"/>
        <dbReference type="EC" id="3.4.19.13"/>
    </reaction>
</comment>
<dbReference type="AlphaFoldDB" id="A0A6M4GYP0"/>
<dbReference type="Pfam" id="PF01019">
    <property type="entry name" value="G_glu_transpept"/>
    <property type="match status" value="1"/>
</dbReference>
<evidence type="ECO:0000256" key="6">
    <source>
        <dbReference type="ARBA" id="ARBA00023145"/>
    </source>
</evidence>
<dbReference type="PRINTS" id="PR01210">
    <property type="entry name" value="GGTRANSPTASE"/>
</dbReference>
<feature type="active site" description="Nucleophile" evidence="9">
    <location>
        <position position="397"/>
    </location>
</feature>
<evidence type="ECO:0000256" key="4">
    <source>
        <dbReference type="ARBA" id="ARBA00022679"/>
    </source>
</evidence>
<dbReference type="InterPro" id="IPR043138">
    <property type="entry name" value="GGT_lsub"/>
</dbReference>
<dbReference type="GO" id="GO:0006751">
    <property type="term" value="P:glutathione catabolic process"/>
    <property type="evidence" value="ECO:0007669"/>
    <property type="project" value="UniProtKB-UniRule"/>
</dbReference>
<accession>A0A6M4GYP0</accession>
<evidence type="ECO:0000256" key="8">
    <source>
        <dbReference type="ARBA" id="ARBA00047417"/>
    </source>
</evidence>
<dbReference type="InterPro" id="IPR051792">
    <property type="entry name" value="GGT_bact"/>
</dbReference>
<protein>
    <recommendedName>
        <fullName evidence="11">Glutathione hydrolase proenzyme</fullName>
        <ecNumber evidence="11">2.3.2.2</ecNumber>
        <ecNumber evidence="11">3.4.19.13</ecNumber>
    </recommendedName>
    <component>
        <recommendedName>
            <fullName evidence="11">Glutathione hydrolase large chain</fullName>
        </recommendedName>
    </component>
    <component>
        <recommendedName>
            <fullName evidence="11">Glutathione hydrolase small chain</fullName>
        </recommendedName>
    </component>
</protein>
<sequence>MRVRSLLAAALLAASVSSLAQLRPSQPEPPSGWTPKTLAHAKRFMVAAASPLAVDAGVKMLEQGGSAVDAMIATQLVLTLVEPQASGLGGGAFFLYYDAATKHVSAIDARETAPAGATPELLMKDGKPMAFQQAVVGGRSVGTPGTPRLLEVAHARHGKLPWAKLFEPAIALAENGFPLSPRVAELLTKDKGLTDNPAARAYFFDPDGKPKTRGAMMRNPELAKTLRLLAAKGADAYYTGDVATDIAAAVRGHATNPGTLSTDDLAAYRVRDVDPLCGPYRTLRVCGMPPSSSGGIAVLQILGVLEKHDIAAARPNSTQAVHLFAEAQRLAFADRNRYVGDDRYVDVPVTGLVDARYIAQRSQLVRAEKSMGRAEAGTPPGTKVALADDPVDEVAGTSQIAIVDAAGNAVSMTTTIEGFFGSKLMVRGFLLNNELTDFNFNPVEDGRLVANSVAPGKRPRSSMAPFLVFDAKTGALDMVVGSPGGSLIIGYVAKAIVGVYDWKLDMQKAIDLPNRGSRNGPTEIEKGTELEGLAAALKTMGHEVSVIDMTSGLQGIRRVPGGWEGGADPRREGVARGH</sequence>
<evidence type="ECO:0000313" key="14">
    <source>
        <dbReference type="EMBL" id="QJR12370.1"/>
    </source>
</evidence>
<dbReference type="SUPFAM" id="SSF56235">
    <property type="entry name" value="N-terminal nucleophile aminohydrolases (Ntn hydrolases)"/>
    <property type="match status" value="1"/>
</dbReference>
<evidence type="ECO:0000256" key="12">
    <source>
        <dbReference type="SAM" id="MobiDB-lite"/>
    </source>
</evidence>
<evidence type="ECO:0000313" key="15">
    <source>
        <dbReference type="Proteomes" id="UP000501534"/>
    </source>
</evidence>
<comment type="similarity">
    <text evidence="3 11">Belongs to the gamma-glutamyltransferase family.</text>
</comment>
<feature type="chain" id="PRO_5026743824" description="Glutathione hydrolase proenzyme" evidence="13">
    <location>
        <begin position="21"/>
        <end position="578"/>
    </location>
</feature>
<feature type="binding site" evidence="10">
    <location>
        <begin position="461"/>
        <end position="462"/>
    </location>
    <ligand>
        <name>L-glutamate</name>
        <dbReference type="ChEBI" id="CHEBI:29985"/>
    </ligand>
</feature>
<evidence type="ECO:0000256" key="3">
    <source>
        <dbReference type="ARBA" id="ARBA00009381"/>
    </source>
</evidence>
<organism evidence="14 15">
    <name type="scientific">Usitatibacter rugosus</name>
    <dbReference type="NCBI Taxonomy" id="2732067"/>
    <lineage>
        <taxon>Bacteria</taxon>
        <taxon>Pseudomonadati</taxon>
        <taxon>Pseudomonadota</taxon>
        <taxon>Betaproteobacteria</taxon>
        <taxon>Nitrosomonadales</taxon>
        <taxon>Usitatibacteraceae</taxon>
        <taxon>Usitatibacter</taxon>
    </lineage>
</organism>
<dbReference type="Gene3D" id="1.10.246.130">
    <property type="match status" value="1"/>
</dbReference>
<feature type="region of interest" description="Disordered" evidence="12">
    <location>
        <begin position="558"/>
        <end position="578"/>
    </location>
</feature>
<evidence type="ECO:0000256" key="5">
    <source>
        <dbReference type="ARBA" id="ARBA00022801"/>
    </source>
</evidence>
<dbReference type="Proteomes" id="UP000501534">
    <property type="component" value="Chromosome"/>
</dbReference>
<dbReference type="EC" id="3.4.19.13" evidence="11"/>
<evidence type="ECO:0000256" key="7">
    <source>
        <dbReference type="ARBA" id="ARBA00023315"/>
    </source>
</evidence>
<dbReference type="NCBIfam" id="TIGR00066">
    <property type="entry name" value="g_glut_trans"/>
    <property type="match status" value="1"/>
</dbReference>
<dbReference type="InterPro" id="IPR000101">
    <property type="entry name" value="GGT_peptidase"/>
</dbReference>
<reference evidence="14 15" key="1">
    <citation type="submission" date="2020-04" db="EMBL/GenBank/DDBJ databases">
        <title>Usitatibacter rugosus gen. nov., sp. nov. and Usitatibacter palustris sp. nov., novel members of Usitatibacteraceae fam. nov. within the order Nitrosomonadales isolated from soil.</title>
        <authorList>
            <person name="Huber K.J."/>
            <person name="Neumann-Schaal M."/>
            <person name="Geppert A."/>
            <person name="Luckner M."/>
            <person name="Wanner G."/>
            <person name="Overmann J."/>
        </authorList>
    </citation>
    <scope>NUCLEOTIDE SEQUENCE [LARGE SCALE GENOMIC DNA]</scope>
    <source>
        <strain evidence="14 15">0125_3</strain>
    </source>
</reference>
<feature type="compositionally biased region" description="Basic and acidic residues" evidence="12">
    <location>
        <begin position="567"/>
        <end position="578"/>
    </location>
</feature>
<keyword evidence="15" id="KW-1185">Reference proteome</keyword>
<dbReference type="PANTHER" id="PTHR43199">
    <property type="entry name" value="GLUTATHIONE HYDROLASE"/>
    <property type="match status" value="1"/>
</dbReference>
<feature type="signal peptide" evidence="13">
    <location>
        <begin position="1"/>
        <end position="20"/>
    </location>
</feature>
<dbReference type="GO" id="GO:0036374">
    <property type="term" value="F:glutathione hydrolase activity"/>
    <property type="evidence" value="ECO:0007669"/>
    <property type="project" value="UniProtKB-UniRule"/>
</dbReference>
<comment type="pathway">
    <text evidence="11">Sulfur metabolism; glutathione metabolism.</text>
</comment>
<evidence type="ECO:0000256" key="11">
    <source>
        <dbReference type="RuleBase" id="RU368036"/>
    </source>
</evidence>
<dbReference type="EMBL" id="CP053069">
    <property type="protein sequence ID" value="QJR12370.1"/>
    <property type="molecule type" value="Genomic_DNA"/>
</dbReference>
<keyword evidence="4 11" id="KW-0808">Transferase</keyword>
<dbReference type="PANTHER" id="PTHR43199:SF1">
    <property type="entry name" value="GLUTATHIONE HYDROLASE PROENZYME"/>
    <property type="match status" value="1"/>
</dbReference>
<dbReference type="RefSeq" id="WP_171094517.1">
    <property type="nucleotide sequence ID" value="NZ_CP053069.1"/>
</dbReference>
<dbReference type="EC" id="2.3.2.2" evidence="11"/>
<keyword evidence="11" id="KW-0317">Glutathione biosynthesis</keyword>
<gene>
    <name evidence="14" type="primary">ggt</name>
    <name evidence="14" type="ORF">DSM104443_03456</name>
</gene>
<name>A0A6M4GYP0_9PROT</name>
<evidence type="ECO:0000256" key="9">
    <source>
        <dbReference type="PIRSR" id="PIRSR600101-1"/>
    </source>
</evidence>
<dbReference type="InterPro" id="IPR029055">
    <property type="entry name" value="Ntn_hydrolases_N"/>
</dbReference>
<comment type="PTM">
    <text evidence="11">Cleaved by autocatalysis into a large and a small subunit.</text>
</comment>
<dbReference type="GO" id="GO:0103068">
    <property type="term" value="F:leukotriene C4 gamma-glutamyl transferase activity"/>
    <property type="evidence" value="ECO:0007669"/>
    <property type="project" value="UniProtKB-EC"/>
</dbReference>
<dbReference type="UniPathway" id="UPA00204"/>
<comment type="subunit">
    <text evidence="11">This enzyme consists of two polypeptide chains, which are synthesized in precursor form from a single polypeptide.</text>
</comment>
<feature type="binding site" evidence="10">
    <location>
        <position position="110"/>
    </location>
    <ligand>
        <name>L-glutamate</name>
        <dbReference type="ChEBI" id="CHEBI:29985"/>
    </ligand>
</feature>
<feature type="binding site" evidence="10">
    <location>
        <position position="437"/>
    </location>
    <ligand>
        <name>L-glutamate</name>
        <dbReference type="ChEBI" id="CHEBI:29985"/>
    </ligand>
</feature>
<evidence type="ECO:0000256" key="1">
    <source>
        <dbReference type="ARBA" id="ARBA00001049"/>
    </source>
</evidence>
<evidence type="ECO:0000256" key="2">
    <source>
        <dbReference type="ARBA" id="ARBA00001089"/>
    </source>
</evidence>
<dbReference type="KEGG" id="uru:DSM104443_03456"/>
<dbReference type="Gene3D" id="3.60.20.40">
    <property type="match status" value="1"/>
</dbReference>
<dbReference type="InterPro" id="IPR043137">
    <property type="entry name" value="GGT_ssub_C"/>
</dbReference>
<evidence type="ECO:0000256" key="13">
    <source>
        <dbReference type="SAM" id="SignalP"/>
    </source>
</evidence>
<proteinExistence type="inferred from homology"/>
<keyword evidence="6 11" id="KW-0865">Zymogen</keyword>
<comment type="catalytic activity">
    <reaction evidence="1 11">
        <text>an S-substituted glutathione + H2O = an S-substituted L-cysteinylglycine + L-glutamate</text>
        <dbReference type="Rhea" id="RHEA:59468"/>
        <dbReference type="ChEBI" id="CHEBI:15377"/>
        <dbReference type="ChEBI" id="CHEBI:29985"/>
        <dbReference type="ChEBI" id="CHEBI:90779"/>
        <dbReference type="ChEBI" id="CHEBI:143103"/>
        <dbReference type="EC" id="3.4.19.13"/>
    </reaction>
</comment>
<keyword evidence="5 11" id="KW-0378">Hydrolase</keyword>
<feature type="binding site" evidence="10">
    <location>
        <position position="485"/>
    </location>
    <ligand>
        <name>L-glutamate</name>
        <dbReference type="ChEBI" id="CHEBI:29985"/>
    </ligand>
</feature>